<dbReference type="InterPro" id="IPR003333">
    <property type="entry name" value="CMAS"/>
</dbReference>
<evidence type="ECO:0000256" key="4">
    <source>
        <dbReference type="ARBA" id="ARBA00022691"/>
    </source>
</evidence>
<comment type="caution">
    <text evidence="7">The sequence shown here is derived from an EMBL/GenBank/DDBJ whole genome shotgun (WGS) entry which is preliminary data.</text>
</comment>
<evidence type="ECO:0000313" key="7">
    <source>
        <dbReference type="EMBL" id="MBT2186588.1"/>
    </source>
</evidence>
<accession>A0A9X1DB91</accession>
<gene>
    <name evidence="7" type="ORF">KK488_06455</name>
</gene>
<evidence type="ECO:0000256" key="1">
    <source>
        <dbReference type="ARBA" id="ARBA00010815"/>
    </source>
</evidence>
<evidence type="ECO:0000256" key="5">
    <source>
        <dbReference type="ARBA" id="ARBA00023098"/>
    </source>
</evidence>
<evidence type="ECO:0000256" key="6">
    <source>
        <dbReference type="PIRSR" id="PIRSR003085-1"/>
    </source>
</evidence>
<keyword evidence="3" id="KW-0808">Transferase</keyword>
<dbReference type="AlphaFoldDB" id="A0A9X1DB91"/>
<dbReference type="GO" id="GO:0008610">
    <property type="term" value="P:lipid biosynthetic process"/>
    <property type="evidence" value="ECO:0007669"/>
    <property type="project" value="InterPro"/>
</dbReference>
<dbReference type="GO" id="GO:0032259">
    <property type="term" value="P:methylation"/>
    <property type="evidence" value="ECO:0007669"/>
    <property type="project" value="UniProtKB-KW"/>
</dbReference>
<dbReference type="Pfam" id="PF02353">
    <property type="entry name" value="CMAS"/>
    <property type="match status" value="1"/>
</dbReference>
<dbReference type="InterPro" id="IPR050723">
    <property type="entry name" value="CFA/CMAS"/>
</dbReference>
<evidence type="ECO:0000256" key="2">
    <source>
        <dbReference type="ARBA" id="ARBA00022603"/>
    </source>
</evidence>
<keyword evidence="8" id="KW-1185">Reference proteome</keyword>
<keyword evidence="4" id="KW-0949">S-adenosyl-L-methionine</keyword>
<name>A0A9X1DB91_9SPHN</name>
<organism evidence="7 8">
    <name type="scientific">Sphingobium nicotianae</name>
    <dbReference type="NCBI Taxonomy" id="2782607"/>
    <lineage>
        <taxon>Bacteria</taxon>
        <taxon>Pseudomonadati</taxon>
        <taxon>Pseudomonadota</taxon>
        <taxon>Alphaproteobacteria</taxon>
        <taxon>Sphingomonadales</taxon>
        <taxon>Sphingomonadaceae</taxon>
        <taxon>Sphingobium</taxon>
    </lineage>
</organism>
<dbReference type="CDD" id="cd02440">
    <property type="entry name" value="AdoMet_MTases"/>
    <property type="match status" value="1"/>
</dbReference>
<dbReference type="SUPFAM" id="SSF53335">
    <property type="entry name" value="S-adenosyl-L-methionine-dependent methyltransferases"/>
    <property type="match status" value="1"/>
</dbReference>
<sequence>MTSELNATKAVIGELARHLNVDICLELWDGSIIPLGANAQEQIRFAITSPSAMRRLLREPSLITVAELYAAGDLDIVGGDPIDAMRHVDHLQFRFLPGKVNKMRLLKAALPILAKSYSVPSLVKRFTKKVGLAPSSGRDDRELIGFHYDLSNAFYELFLDENMVYSSAYFPTPESSLDEAQLTKLDLICRKLRLQPGDRLFDPGCGWGGLLCHAAQHYGVQAYGTTLSQEQYDYTSAKVARLGLGDQVTLELRDCRSLPDDRIFDKIAQVEMVEHVGIANHHEFYRYLRRHMRERGVYFGQASFRRNTENPADFPKLTPYMKFIVEYIFPGGELDHIGMTCGALERAGFEVHEVEAVREHFGYTTEHWARRLYARREEGAALVGMPQTRLWLLYLSLCALSFHRGALNAFQVVATSRYVGPSGVAFDRRTEYLGAKRV</sequence>
<dbReference type="InterPro" id="IPR029063">
    <property type="entry name" value="SAM-dependent_MTases_sf"/>
</dbReference>
<evidence type="ECO:0000256" key="3">
    <source>
        <dbReference type="ARBA" id="ARBA00022679"/>
    </source>
</evidence>
<dbReference type="EMBL" id="JAHGAW010000004">
    <property type="protein sequence ID" value="MBT2186588.1"/>
    <property type="molecule type" value="Genomic_DNA"/>
</dbReference>
<dbReference type="Proteomes" id="UP001138757">
    <property type="component" value="Unassembled WGS sequence"/>
</dbReference>
<evidence type="ECO:0000313" key="8">
    <source>
        <dbReference type="Proteomes" id="UP001138757"/>
    </source>
</evidence>
<dbReference type="PIRSF" id="PIRSF003085">
    <property type="entry name" value="CMAS"/>
    <property type="match status" value="1"/>
</dbReference>
<dbReference type="Gene3D" id="3.40.50.150">
    <property type="entry name" value="Vaccinia Virus protein VP39"/>
    <property type="match status" value="1"/>
</dbReference>
<feature type="active site" evidence="6">
    <location>
        <position position="398"/>
    </location>
</feature>
<dbReference type="GO" id="GO:0008168">
    <property type="term" value="F:methyltransferase activity"/>
    <property type="evidence" value="ECO:0007669"/>
    <property type="project" value="UniProtKB-KW"/>
</dbReference>
<keyword evidence="2" id="KW-0489">Methyltransferase</keyword>
<dbReference type="PANTHER" id="PTHR43667:SF1">
    <property type="entry name" value="CYCLOPROPANE-FATTY-ACYL-PHOSPHOLIPID SYNTHASE"/>
    <property type="match status" value="1"/>
</dbReference>
<dbReference type="PANTHER" id="PTHR43667">
    <property type="entry name" value="CYCLOPROPANE-FATTY-ACYL-PHOSPHOLIPID SYNTHASE"/>
    <property type="match status" value="1"/>
</dbReference>
<dbReference type="RefSeq" id="WP_214622349.1">
    <property type="nucleotide sequence ID" value="NZ_JAHGAW010000004.1"/>
</dbReference>
<keyword evidence="5" id="KW-0443">Lipid metabolism</keyword>
<reference evidence="7" key="1">
    <citation type="submission" date="2021-05" db="EMBL/GenBank/DDBJ databases">
        <title>Genome of Sphingobium sp. strain.</title>
        <authorList>
            <person name="Fan R."/>
        </authorList>
    </citation>
    <scope>NUCLEOTIDE SEQUENCE</scope>
    <source>
        <strain evidence="7">H33</strain>
    </source>
</reference>
<protein>
    <submittedName>
        <fullName evidence="7">Cyclopropane-fatty-acyl-phospholipid synthase family protein</fullName>
    </submittedName>
</protein>
<proteinExistence type="inferred from homology"/>
<comment type="similarity">
    <text evidence="1">Belongs to the CFA/CMAS family.</text>
</comment>